<evidence type="ECO:0000259" key="1">
    <source>
        <dbReference type="Pfam" id="PF20241"/>
    </source>
</evidence>
<dbReference type="EMBL" id="OZ075122">
    <property type="protein sequence ID" value="CAL4909714.1"/>
    <property type="molecule type" value="Genomic_DNA"/>
</dbReference>
<dbReference type="InterPro" id="IPR046533">
    <property type="entry name" value="DUF6598"/>
</dbReference>
<proteinExistence type="predicted"/>
<name>A0ABC8WH45_9POAL</name>
<dbReference type="AlphaFoldDB" id="A0ABC8WH45"/>
<sequence length="394" mass="44281">MAHGQEWVPDWNWVDGGLQLDKVPDPGQECGVKLDEEEECGIDPELDPDWNCGFDSDMDPDWNDHHVVSWDEFAVEALHIVRLYEITKEDPVHHLPVRTRFCKFNIALFDFEKESKASRGPPILELTSRDHIKLADSVNIVSFKIPKSDVDYPISVFGTVLVRDQFDYKCISVFNRDKDNAQVIKSPEDMLALTDPCRGLVVTNGMFFEINLKIKCGDSGETDFSKGVIERDVFVSQNWKLMTPLLTSWHSTVQLAYTPVPCAVAAYLAVNILKGPHDFFIGEISAWTSGNKNRIILYDSNVEGTETSIGDDGSVVLSRCLVAVPVKEDLQLRVCVQEGGCEAACFELTLDHLDDNRICCQGSHEIEVKVEWTAILNRSEEGVLRHVGHTMLVV</sequence>
<organism evidence="2 3">
    <name type="scientific">Urochloa decumbens</name>
    <dbReference type="NCBI Taxonomy" id="240449"/>
    <lineage>
        <taxon>Eukaryota</taxon>
        <taxon>Viridiplantae</taxon>
        <taxon>Streptophyta</taxon>
        <taxon>Embryophyta</taxon>
        <taxon>Tracheophyta</taxon>
        <taxon>Spermatophyta</taxon>
        <taxon>Magnoliopsida</taxon>
        <taxon>Liliopsida</taxon>
        <taxon>Poales</taxon>
        <taxon>Poaceae</taxon>
        <taxon>PACMAD clade</taxon>
        <taxon>Panicoideae</taxon>
        <taxon>Panicodae</taxon>
        <taxon>Paniceae</taxon>
        <taxon>Melinidinae</taxon>
        <taxon>Urochloa</taxon>
    </lineage>
</organism>
<evidence type="ECO:0000313" key="3">
    <source>
        <dbReference type="Proteomes" id="UP001497457"/>
    </source>
</evidence>
<evidence type="ECO:0000313" key="2">
    <source>
        <dbReference type="EMBL" id="CAL4909714.1"/>
    </source>
</evidence>
<protein>
    <recommendedName>
        <fullName evidence="1">DUF6598 domain-containing protein</fullName>
    </recommendedName>
</protein>
<accession>A0ABC8WH45</accession>
<reference evidence="3" key="1">
    <citation type="submission" date="2024-06" db="EMBL/GenBank/DDBJ databases">
        <authorList>
            <person name="Ryan C."/>
        </authorList>
    </citation>
    <scope>NUCLEOTIDE SEQUENCE [LARGE SCALE GENOMIC DNA]</scope>
</reference>
<gene>
    <name evidence="2" type="ORF">URODEC1_LOCUS13898</name>
</gene>
<feature type="domain" description="DUF6598" evidence="1">
    <location>
        <begin position="137"/>
        <end position="370"/>
    </location>
</feature>
<dbReference type="Proteomes" id="UP001497457">
    <property type="component" value="Chromosome 12b"/>
</dbReference>
<dbReference type="PANTHER" id="PTHR33065">
    <property type="entry name" value="OS07G0486400 PROTEIN"/>
    <property type="match status" value="1"/>
</dbReference>
<dbReference type="PANTHER" id="PTHR33065:SF187">
    <property type="entry name" value="DUF6598 DOMAIN-CONTAINING PROTEIN"/>
    <property type="match status" value="1"/>
</dbReference>
<keyword evidence="3" id="KW-1185">Reference proteome</keyword>
<reference evidence="2 3" key="2">
    <citation type="submission" date="2024-10" db="EMBL/GenBank/DDBJ databases">
        <authorList>
            <person name="Ryan C."/>
        </authorList>
    </citation>
    <scope>NUCLEOTIDE SEQUENCE [LARGE SCALE GENOMIC DNA]</scope>
</reference>
<dbReference type="Pfam" id="PF20241">
    <property type="entry name" value="DUF6598"/>
    <property type="match status" value="1"/>
</dbReference>